<reference evidence="2" key="1">
    <citation type="submission" date="2013-09" db="EMBL/GenBank/DDBJ databases">
        <title>Corchorus olitorius genome sequencing.</title>
        <authorList>
            <person name="Alam M."/>
            <person name="Haque M.S."/>
            <person name="Islam M.S."/>
            <person name="Emdad E.M."/>
            <person name="Islam M.M."/>
            <person name="Ahmed B."/>
            <person name="Halim A."/>
            <person name="Hossen Q.M.M."/>
            <person name="Hossain M.Z."/>
            <person name="Ahmed R."/>
            <person name="Khan M.M."/>
            <person name="Islam R."/>
            <person name="Rashid M.M."/>
            <person name="Khan S.A."/>
            <person name="Rahman M.S."/>
            <person name="Alam M."/>
            <person name="Yahiya A.S."/>
            <person name="Khan M.S."/>
            <person name="Azam M.S."/>
            <person name="Haque T."/>
            <person name="Lashkar M.Z.H."/>
            <person name="Akhand A.I."/>
            <person name="Morshed G."/>
            <person name="Roy S."/>
            <person name="Uddin K.S."/>
            <person name="Rabeya T."/>
            <person name="Hossain A.S."/>
            <person name="Chowdhury A."/>
            <person name="Snigdha A.R."/>
            <person name="Mortoza M.S."/>
            <person name="Matin S.A."/>
            <person name="Hoque S.M.E."/>
            <person name="Islam M.K."/>
            <person name="Roy D.K."/>
            <person name="Haider R."/>
            <person name="Moosa M.M."/>
            <person name="Elias S.M."/>
            <person name="Hasan A.M."/>
            <person name="Jahan S."/>
            <person name="Shafiuddin M."/>
            <person name="Mahmood N."/>
            <person name="Shommy N.S."/>
        </authorList>
    </citation>
    <scope>NUCLEOTIDE SEQUENCE [LARGE SCALE GENOMIC DNA]</scope>
    <source>
        <strain evidence="2">cv. O-4</strain>
    </source>
</reference>
<proteinExistence type="predicted"/>
<organism evidence="1 2">
    <name type="scientific">Corchorus olitorius</name>
    <dbReference type="NCBI Taxonomy" id="93759"/>
    <lineage>
        <taxon>Eukaryota</taxon>
        <taxon>Viridiplantae</taxon>
        <taxon>Streptophyta</taxon>
        <taxon>Embryophyta</taxon>
        <taxon>Tracheophyta</taxon>
        <taxon>Spermatophyta</taxon>
        <taxon>Magnoliopsida</taxon>
        <taxon>eudicotyledons</taxon>
        <taxon>Gunneridae</taxon>
        <taxon>Pentapetalae</taxon>
        <taxon>rosids</taxon>
        <taxon>malvids</taxon>
        <taxon>Malvales</taxon>
        <taxon>Malvaceae</taxon>
        <taxon>Grewioideae</taxon>
        <taxon>Apeibeae</taxon>
        <taxon>Corchorus</taxon>
    </lineage>
</organism>
<dbReference type="Proteomes" id="UP000187203">
    <property type="component" value="Unassembled WGS sequence"/>
</dbReference>
<keyword evidence="2" id="KW-1185">Reference proteome</keyword>
<gene>
    <name evidence="1" type="ORF">COLO4_20061</name>
</gene>
<sequence length="31" mass="3403">MAYGAIHFFICTIFIQNGAIRGETISESLKA</sequence>
<comment type="caution">
    <text evidence="1">The sequence shown here is derived from an EMBL/GenBank/DDBJ whole genome shotgun (WGS) entry which is preliminary data.</text>
</comment>
<evidence type="ECO:0000313" key="1">
    <source>
        <dbReference type="EMBL" id="OMO88821.1"/>
    </source>
</evidence>
<name>A0A1R3J1X0_9ROSI</name>
<dbReference type="AlphaFoldDB" id="A0A1R3J1X0"/>
<dbReference type="EMBL" id="AWUE01016980">
    <property type="protein sequence ID" value="OMO88821.1"/>
    <property type="molecule type" value="Genomic_DNA"/>
</dbReference>
<protein>
    <submittedName>
        <fullName evidence="1">Uncharacterized protein</fullName>
    </submittedName>
</protein>
<evidence type="ECO:0000313" key="2">
    <source>
        <dbReference type="Proteomes" id="UP000187203"/>
    </source>
</evidence>
<accession>A0A1R3J1X0</accession>